<evidence type="ECO:0000256" key="3">
    <source>
        <dbReference type="ARBA" id="ARBA00023145"/>
    </source>
</evidence>
<dbReference type="InterPro" id="IPR043147">
    <property type="entry name" value="Penicillin_amidase_A-knob"/>
</dbReference>
<dbReference type="InterPro" id="IPR023343">
    <property type="entry name" value="Penicillin_amidase_dom1"/>
</dbReference>
<dbReference type="Gene3D" id="3.60.20.10">
    <property type="entry name" value="Glutamine Phosphoribosylpyrophosphate, subunit 1, domain 1"/>
    <property type="match status" value="1"/>
</dbReference>
<evidence type="ECO:0000313" key="7">
    <source>
        <dbReference type="Proteomes" id="UP000006050"/>
    </source>
</evidence>
<sequence length="800" mass="90793">MKKLLFLILFLFFAVVVGYQVIKHRFAPEYHGTKELIGLQANSEVYFDDFGIPHIYAENELDAYMTLGYVHAQDRLFQMEMMRRVGSGTLAELLGEDLVDVDKFFRTLGIPKHAEWSTEEWNKEGSTPWKAATDAYIKGVNQFIENGKLPLEYTLLGTKPREFTINDVHSIVGYMSFTFAMAMKTDPLITRISRQLGPDYLKVLSVHTLAEHHVIPNNYPNRNTESKEIVFEETLTTLFEKLPVPLLEGSNSWVIDGSRTASGEVLFLNDTHIGFAQRSVWYEAHLEYPEFSFYGNHLAGVPFGLVGHTRELSIGLTMFENDDQDFFEEQLDPNNPNQTVYGDEFKPLKTRLERISIKDKDPIDFEVKESVHGPIMNEVIPEIGQLTTNPVASWWVYILEPTRALEAVYRMNHAQNIQEVESAVRLIHAPGLNVMYGDKTGNIAWWAAAKLPIRPAHVNSKVFLDGTSNVDEPTGWMPFEENPMSINPESGFVASANNQPDTLSNGTFYPGYYYPGDRWDRIDKTVRSRNDWTQESIKSLQLETINENHPINAKSMLEAVENASFGDFENAKNILSNWDGNHDLESIAPTVYYKWLYHTLHGMMSDELGDADFESFLKTFLYIRSVPTLIQTEDSPWWDDSSTEKVESRSEIIQNALEKTLSELDDQFGSNIEKWAWKNAVVLEHPHPLGAKKPLDRIFNVNAPAVSANEESVNKLTFDLNGSGIYQVKSGPAMRIIVDFANVEASESILPTGQSGNLFSPYYSNQAEMFATGKYRPQLMNESQIKNNAKGTITFTPKSD</sequence>
<dbReference type="Gene3D" id="1.10.1400.10">
    <property type="match status" value="1"/>
</dbReference>
<keyword evidence="2" id="KW-0378">Hydrolase</keyword>
<comment type="cofactor">
    <cofactor evidence="5">
        <name>Ca(2+)</name>
        <dbReference type="ChEBI" id="CHEBI:29108"/>
    </cofactor>
    <text evidence="5">Binds 1 Ca(2+) ion per dimer.</text>
</comment>
<dbReference type="InterPro" id="IPR014395">
    <property type="entry name" value="Pen/GL7ACA/AHL_acylase"/>
</dbReference>
<evidence type="ECO:0000256" key="2">
    <source>
        <dbReference type="ARBA" id="ARBA00022801"/>
    </source>
</evidence>
<keyword evidence="7" id="KW-1185">Reference proteome</keyword>
<dbReference type="RefSeq" id="WP_014773188.1">
    <property type="nucleotide sequence ID" value="NC_018010.1"/>
</dbReference>
<dbReference type="CDD" id="cd03747">
    <property type="entry name" value="Ntn_PGA_like"/>
    <property type="match status" value="1"/>
</dbReference>
<dbReference type="MEROPS" id="S45.003"/>
<dbReference type="PANTHER" id="PTHR34218:SF5">
    <property type="entry name" value="PENICILLIN ACYLASE FAMILY PROTEIN"/>
    <property type="match status" value="1"/>
</dbReference>
<name>I3Z7L7_BELBD</name>
<dbReference type="EMBL" id="CP003281">
    <property type="protein sequence ID" value="AFL85235.1"/>
    <property type="molecule type" value="Genomic_DNA"/>
</dbReference>
<dbReference type="Gene3D" id="2.30.120.10">
    <property type="match status" value="1"/>
</dbReference>
<accession>I3Z7L7</accession>
<dbReference type="Pfam" id="PF01804">
    <property type="entry name" value="Penicil_amidase"/>
    <property type="match status" value="1"/>
</dbReference>
<evidence type="ECO:0000256" key="4">
    <source>
        <dbReference type="PIRSR" id="PIRSR001227-1"/>
    </source>
</evidence>
<feature type="binding site" evidence="5">
    <location>
        <position position="325"/>
    </location>
    <ligand>
        <name>Ca(2+)</name>
        <dbReference type="ChEBI" id="CHEBI:29108"/>
    </ligand>
</feature>
<dbReference type="PANTHER" id="PTHR34218">
    <property type="entry name" value="PEPTIDASE S45 PENICILLIN AMIDASE"/>
    <property type="match status" value="1"/>
</dbReference>
<dbReference type="HOGENOM" id="CLU_011790_0_1_10"/>
<organism evidence="6 7">
    <name type="scientific">Belliella baltica (strain DSM 15883 / CIP 108006 / LMG 21964 / BA134)</name>
    <dbReference type="NCBI Taxonomy" id="866536"/>
    <lineage>
        <taxon>Bacteria</taxon>
        <taxon>Pseudomonadati</taxon>
        <taxon>Bacteroidota</taxon>
        <taxon>Cytophagia</taxon>
        <taxon>Cytophagales</taxon>
        <taxon>Cyclobacteriaceae</taxon>
        <taxon>Belliella</taxon>
    </lineage>
</organism>
<dbReference type="GO" id="GO:0017000">
    <property type="term" value="P:antibiotic biosynthetic process"/>
    <property type="evidence" value="ECO:0007669"/>
    <property type="project" value="InterPro"/>
</dbReference>
<proteinExistence type="inferred from homology"/>
<evidence type="ECO:0000256" key="1">
    <source>
        <dbReference type="ARBA" id="ARBA00006586"/>
    </source>
</evidence>
<dbReference type="AlphaFoldDB" id="I3Z7L7"/>
<dbReference type="GO" id="GO:0016811">
    <property type="term" value="F:hydrolase activity, acting on carbon-nitrogen (but not peptide) bonds, in linear amides"/>
    <property type="evidence" value="ECO:0007669"/>
    <property type="project" value="InterPro"/>
</dbReference>
<evidence type="ECO:0000256" key="5">
    <source>
        <dbReference type="PIRSR" id="PIRSR001227-2"/>
    </source>
</evidence>
<dbReference type="PATRIC" id="fig|866536.3.peg.2772"/>
<dbReference type="Gene3D" id="1.10.439.10">
    <property type="entry name" value="Penicillin Amidohydrolase, domain 1"/>
    <property type="match status" value="1"/>
</dbReference>
<dbReference type="STRING" id="866536.Belba_2691"/>
<comment type="similarity">
    <text evidence="1">Belongs to the peptidase S45 family.</text>
</comment>
<dbReference type="GO" id="GO:0046872">
    <property type="term" value="F:metal ion binding"/>
    <property type="evidence" value="ECO:0007669"/>
    <property type="project" value="UniProtKB-KW"/>
</dbReference>
<feature type="active site" description="Nucleophile" evidence="4">
    <location>
        <position position="250"/>
    </location>
</feature>
<dbReference type="SUPFAM" id="SSF56235">
    <property type="entry name" value="N-terminal nucleophile aminohydrolases (Ntn hydrolases)"/>
    <property type="match status" value="1"/>
</dbReference>
<dbReference type="InterPro" id="IPR029055">
    <property type="entry name" value="Ntn_hydrolases_N"/>
</dbReference>
<dbReference type="PIRSF" id="PIRSF001227">
    <property type="entry name" value="Pen_acylase"/>
    <property type="match status" value="1"/>
</dbReference>
<keyword evidence="5" id="KW-0106">Calcium</keyword>
<keyword evidence="3" id="KW-0865">Zymogen</keyword>
<protein>
    <submittedName>
        <fullName evidence="6">Penicilin amidase</fullName>
    </submittedName>
</protein>
<feature type="binding site" evidence="5">
    <location>
        <position position="322"/>
    </location>
    <ligand>
        <name>Ca(2+)</name>
        <dbReference type="ChEBI" id="CHEBI:29108"/>
    </ligand>
</feature>
<dbReference type="InterPro" id="IPR002692">
    <property type="entry name" value="S45"/>
</dbReference>
<dbReference type="eggNOG" id="COG2366">
    <property type="taxonomic scope" value="Bacteria"/>
</dbReference>
<keyword evidence="5" id="KW-0479">Metal-binding</keyword>
<gene>
    <name evidence="6" type="ordered locus">Belba_2691</name>
</gene>
<evidence type="ECO:0000313" key="6">
    <source>
        <dbReference type="EMBL" id="AFL85235.1"/>
    </source>
</evidence>
<dbReference type="InterPro" id="IPR043146">
    <property type="entry name" value="Penicillin_amidase_N_B-knob"/>
</dbReference>
<dbReference type="Proteomes" id="UP000006050">
    <property type="component" value="Chromosome"/>
</dbReference>
<reference evidence="7" key="1">
    <citation type="submission" date="2012-06" db="EMBL/GenBank/DDBJ databases">
        <title>The complete genome of Belliella baltica DSM 15883.</title>
        <authorList>
            <person name="Lucas S."/>
            <person name="Copeland A."/>
            <person name="Lapidus A."/>
            <person name="Goodwin L."/>
            <person name="Pitluck S."/>
            <person name="Peters L."/>
            <person name="Mikhailova N."/>
            <person name="Davenport K."/>
            <person name="Kyrpides N."/>
            <person name="Mavromatis K."/>
            <person name="Pagani I."/>
            <person name="Ivanova N."/>
            <person name="Ovchinnikova G."/>
            <person name="Zeytun A."/>
            <person name="Detter J.C."/>
            <person name="Han C."/>
            <person name="Land M."/>
            <person name="Hauser L."/>
            <person name="Markowitz V."/>
            <person name="Cheng J.-F."/>
            <person name="Hugenholtz P."/>
            <person name="Woyke T."/>
            <person name="Wu D."/>
            <person name="Tindall B."/>
            <person name="Pomrenke H."/>
            <person name="Brambilla E."/>
            <person name="Klenk H.-P."/>
            <person name="Eisen J.A."/>
        </authorList>
    </citation>
    <scope>NUCLEOTIDE SEQUENCE [LARGE SCALE GENOMIC DNA]</scope>
    <source>
        <strain evidence="7">DSM 15883 / CIP 108006 / LMG 21964 / BA134</strain>
    </source>
</reference>
<dbReference type="OrthoDB" id="9759796at2"/>
<dbReference type="KEGG" id="bbd:Belba_2691"/>